<feature type="region of interest" description="Disordered" evidence="1">
    <location>
        <begin position="172"/>
        <end position="226"/>
    </location>
</feature>
<dbReference type="GO" id="GO:0000492">
    <property type="term" value="P:box C/D snoRNP assembly"/>
    <property type="evidence" value="ECO:0007669"/>
    <property type="project" value="InterPro"/>
</dbReference>
<evidence type="ECO:0000313" key="3">
    <source>
        <dbReference type="Proteomes" id="UP000193240"/>
    </source>
</evidence>
<sequence length="226" mass="24866">MTSPAAPQLADRRKRTKTSTENGSEASALDPSGSRDNASTLPTKPDDAGDMDSAGESSELSESSEEPSDLSSSEDEDDKHSKKESEATNEPDVVNLRANRGQKPSYKLDEEDLGPDIRTFLKDFLPKLKAANEELEEERNRGTLKKREIDAVEGDEDQQYIEMNLGLGVLKMKDAGQSSDSDSDSEMSDVDDNTEKKEKDVLSKLMGQEKAKEPAGIEEVNERRHS</sequence>
<name>A0A1Y2LM51_EPING</name>
<dbReference type="PANTHER" id="PTHR38489:SF1">
    <property type="entry name" value="HISTONE CHAPERONE DOMAIN-CONTAINING PROTEIN"/>
    <property type="match status" value="1"/>
</dbReference>
<dbReference type="OMA" id="QKPRIHR"/>
<dbReference type="InParanoid" id="A0A1Y2LM51"/>
<evidence type="ECO:0000313" key="2">
    <source>
        <dbReference type="EMBL" id="OSS44800.1"/>
    </source>
</evidence>
<keyword evidence="3" id="KW-1185">Reference proteome</keyword>
<feature type="compositionally biased region" description="Basic and acidic residues" evidence="1">
    <location>
        <begin position="193"/>
        <end position="226"/>
    </location>
</feature>
<dbReference type="PANTHER" id="PTHR38489">
    <property type="entry name" value="HISTONE CHAPERONE DOMAIN-CONTAINING PROTEIN"/>
    <property type="match status" value="1"/>
</dbReference>
<dbReference type="Pfam" id="PF15370">
    <property type="entry name" value="NOPCHAP1"/>
    <property type="match status" value="1"/>
</dbReference>
<proteinExistence type="predicted"/>
<protein>
    <submittedName>
        <fullName evidence="2">Uncharacterized protein</fullName>
    </submittedName>
</protein>
<reference evidence="2 3" key="1">
    <citation type="journal article" date="2017" name="Genome Announc.">
        <title>Genome sequence of the saprophytic ascomycete Epicoccum nigrum ICMP 19927 strain isolated from New Zealand.</title>
        <authorList>
            <person name="Fokin M."/>
            <person name="Fleetwood D."/>
            <person name="Weir B.S."/>
            <person name="Villas-Boas S.G."/>
        </authorList>
    </citation>
    <scope>NUCLEOTIDE SEQUENCE [LARGE SCALE GENOMIC DNA]</scope>
    <source>
        <strain evidence="2 3">ICMP 19927</strain>
    </source>
</reference>
<feature type="region of interest" description="Disordered" evidence="1">
    <location>
        <begin position="1"/>
        <end position="115"/>
    </location>
</feature>
<dbReference type="AlphaFoldDB" id="A0A1Y2LM51"/>
<organism evidence="2 3">
    <name type="scientific">Epicoccum nigrum</name>
    <name type="common">Soil fungus</name>
    <name type="synonym">Epicoccum purpurascens</name>
    <dbReference type="NCBI Taxonomy" id="105696"/>
    <lineage>
        <taxon>Eukaryota</taxon>
        <taxon>Fungi</taxon>
        <taxon>Dikarya</taxon>
        <taxon>Ascomycota</taxon>
        <taxon>Pezizomycotina</taxon>
        <taxon>Dothideomycetes</taxon>
        <taxon>Pleosporomycetidae</taxon>
        <taxon>Pleosporales</taxon>
        <taxon>Pleosporineae</taxon>
        <taxon>Didymellaceae</taxon>
        <taxon>Epicoccum</taxon>
    </lineage>
</organism>
<accession>A0A1Y2LM51</accession>
<feature type="compositionally biased region" description="Acidic residues" evidence="1">
    <location>
        <begin position="62"/>
        <end position="77"/>
    </location>
</feature>
<dbReference type="STRING" id="105696.A0A1Y2LM51"/>
<dbReference type="Proteomes" id="UP000193240">
    <property type="component" value="Unassembled WGS sequence"/>
</dbReference>
<gene>
    <name evidence="2" type="ORF">B5807_10559</name>
</gene>
<dbReference type="EMBL" id="KZ107856">
    <property type="protein sequence ID" value="OSS44800.1"/>
    <property type="molecule type" value="Genomic_DNA"/>
</dbReference>
<evidence type="ECO:0000256" key="1">
    <source>
        <dbReference type="SAM" id="MobiDB-lite"/>
    </source>
</evidence>
<dbReference type="InterPro" id="IPR027921">
    <property type="entry name" value="NOPCHAP1"/>
</dbReference>
<feature type="compositionally biased region" description="Acidic residues" evidence="1">
    <location>
        <begin position="181"/>
        <end position="192"/>
    </location>
</feature>